<keyword evidence="9" id="KW-1185">Reference proteome</keyword>
<feature type="compositionally biased region" description="Basic and acidic residues" evidence="5">
    <location>
        <begin position="441"/>
        <end position="458"/>
    </location>
</feature>
<dbReference type="Proteomes" id="UP000095085">
    <property type="component" value="Unassembled WGS sequence"/>
</dbReference>
<dbReference type="AlphaFoldDB" id="A0A1E4RKB1"/>
<evidence type="ECO:0000313" key="9">
    <source>
        <dbReference type="Proteomes" id="UP000095085"/>
    </source>
</evidence>
<feature type="region of interest" description="Disordered" evidence="5">
    <location>
        <begin position="356"/>
        <end position="375"/>
    </location>
</feature>
<dbReference type="InterPro" id="IPR001870">
    <property type="entry name" value="B30.2/SPRY"/>
</dbReference>
<keyword evidence="3 6" id="KW-1133">Transmembrane helix</keyword>
<protein>
    <submittedName>
        <fullName evidence="8">SPRY-domain-containing protein</fullName>
    </submittedName>
</protein>
<dbReference type="InterPro" id="IPR035780">
    <property type="entry name" value="SPRY_Ssh4-like"/>
</dbReference>
<dbReference type="Gene3D" id="2.60.120.920">
    <property type="match status" value="1"/>
</dbReference>
<gene>
    <name evidence="8" type="ORF">HYPBUDRAFT_152539</name>
</gene>
<evidence type="ECO:0000256" key="1">
    <source>
        <dbReference type="ARBA" id="ARBA00004167"/>
    </source>
</evidence>
<accession>A0A1E4RKB1</accession>
<dbReference type="GeneID" id="30995624"/>
<feature type="compositionally biased region" description="Basic residues" evidence="5">
    <location>
        <begin position="559"/>
        <end position="579"/>
    </location>
</feature>
<keyword evidence="2 6" id="KW-0812">Transmembrane</keyword>
<feature type="compositionally biased region" description="Basic and acidic residues" evidence="5">
    <location>
        <begin position="399"/>
        <end position="411"/>
    </location>
</feature>
<feature type="compositionally biased region" description="Acidic residues" evidence="5">
    <location>
        <begin position="366"/>
        <end position="375"/>
    </location>
</feature>
<evidence type="ECO:0000256" key="3">
    <source>
        <dbReference type="ARBA" id="ARBA00022989"/>
    </source>
</evidence>
<feature type="transmembrane region" description="Helical" evidence="6">
    <location>
        <begin position="13"/>
        <end position="33"/>
    </location>
</feature>
<dbReference type="EMBL" id="KV454540">
    <property type="protein sequence ID" value="ODV67722.1"/>
    <property type="molecule type" value="Genomic_DNA"/>
</dbReference>
<dbReference type="STRING" id="984485.A0A1E4RKB1"/>
<feature type="compositionally biased region" description="Polar residues" evidence="5">
    <location>
        <begin position="525"/>
        <end position="549"/>
    </location>
</feature>
<dbReference type="InterPro" id="IPR003877">
    <property type="entry name" value="SPRY_dom"/>
</dbReference>
<organism evidence="8 9">
    <name type="scientific">Hyphopichia burtonii NRRL Y-1933</name>
    <dbReference type="NCBI Taxonomy" id="984485"/>
    <lineage>
        <taxon>Eukaryota</taxon>
        <taxon>Fungi</taxon>
        <taxon>Dikarya</taxon>
        <taxon>Ascomycota</taxon>
        <taxon>Saccharomycotina</taxon>
        <taxon>Pichiomycetes</taxon>
        <taxon>Debaryomycetaceae</taxon>
        <taxon>Hyphopichia</taxon>
    </lineage>
</organism>
<dbReference type="RefSeq" id="XP_020076789.1">
    <property type="nucleotide sequence ID" value="XM_020221074.1"/>
</dbReference>
<dbReference type="PROSITE" id="PS50188">
    <property type="entry name" value="B302_SPRY"/>
    <property type="match status" value="1"/>
</dbReference>
<comment type="subcellular location">
    <subcellularLocation>
        <location evidence="1">Membrane</location>
        <topology evidence="1">Single-pass membrane protein</topology>
    </subcellularLocation>
</comment>
<feature type="region of interest" description="Disordered" evidence="5">
    <location>
        <begin position="388"/>
        <end position="579"/>
    </location>
</feature>
<feature type="compositionally biased region" description="Basic and acidic residues" evidence="5">
    <location>
        <begin position="356"/>
        <end position="365"/>
    </location>
</feature>
<proteinExistence type="predicted"/>
<evidence type="ECO:0000259" key="7">
    <source>
        <dbReference type="PROSITE" id="PS50188"/>
    </source>
</evidence>
<reference evidence="9" key="1">
    <citation type="submission" date="2016-05" db="EMBL/GenBank/DDBJ databases">
        <title>Comparative genomics of biotechnologically important yeasts.</title>
        <authorList>
            <consortium name="DOE Joint Genome Institute"/>
            <person name="Riley R."/>
            <person name="Haridas S."/>
            <person name="Wolfe K.H."/>
            <person name="Lopes M.R."/>
            <person name="Hittinger C.T."/>
            <person name="Goker M."/>
            <person name="Salamov A."/>
            <person name="Wisecaver J."/>
            <person name="Long T.M."/>
            <person name="Aerts A.L."/>
            <person name="Barry K."/>
            <person name="Choi C."/>
            <person name="Clum A."/>
            <person name="Coughlan A.Y."/>
            <person name="Deshpande S."/>
            <person name="Douglass A.P."/>
            <person name="Hanson S.J."/>
            <person name="Klenk H.-P."/>
            <person name="Labutti K."/>
            <person name="Lapidus A."/>
            <person name="Lindquist E."/>
            <person name="Lipzen A."/>
            <person name="Meier-Kolthoff J.P."/>
            <person name="Ohm R.A."/>
            <person name="Otillar R.P."/>
            <person name="Pangilinan J."/>
            <person name="Peng Y."/>
            <person name="Rokas A."/>
            <person name="Rosa C.A."/>
            <person name="Scheuner C."/>
            <person name="Sibirny A.A."/>
            <person name="Slot J.C."/>
            <person name="Stielow J.B."/>
            <person name="Sun H."/>
            <person name="Kurtzman C.P."/>
            <person name="Blackwell M."/>
            <person name="Grigoriev I.V."/>
            <person name="Jeffries T.W."/>
        </authorList>
    </citation>
    <scope>NUCLEOTIDE SEQUENCE [LARGE SCALE GENOMIC DNA]</scope>
    <source>
        <strain evidence="9">NRRL Y-1933</strain>
    </source>
</reference>
<dbReference type="OrthoDB" id="258495at2759"/>
<evidence type="ECO:0000256" key="5">
    <source>
        <dbReference type="SAM" id="MobiDB-lite"/>
    </source>
</evidence>
<dbReference type="SMART" id="SM00449">
    <property type="entry name" value="SPRY"/>
    <property type="match status" value="1"/>
</dbReference>
<dbReference type="GO" id="GO:0016020">
    <property type="term" value="C:membrane"/>
    <property type="evidence" value="ECO:0007669"/>
    <property type="project" value="UniProtKB-SubCell"/>
</dbReference>
<dbReference type="InterPro" id="IPR043136">
    <property type="entry name" value="B30.2/SPRY_sf"/>
</dbReference>
<feature type="compositionally biased region" description="Basic and acidic residues" evidence="5">
    <location>
        <begin position="490"/>
        <end position="502"/>
    </location>
</feature>
<feature type="domain" description="B30.2/SPRY" evidence="7">
    <location>
        <begin position="109"/>
        <end position="315"/>
    </location>
</feature>
<evidence type="ECO:0000256" key="6">
    <source>
        <dbReference type="SAM" id="Phobius"/>
    </source>
</evidence>
<sequence>MMIGSWELDPVDILIIFIVVSILLFIILFFIAYKVFFSGSFRHDYHLLGDDAFRYGDVPREFINDEESLTHLAEEYDFTHLSPEEQNSYLKGEEYTKSNPPNFHNIRGKSFTPEDEVLIKDCGINAFEFEQEHDILLARYIVADRTEIHFLNNDTPYSTATSVLNYCLPVKNRTYSDTVYFEVKVFEYDSSNENGHFAIGLVTKPYPLSFRLPGYNNFSIAYESTGNLKINKPFPTPLQQHMGDNSKFNAQVLPPLSQSDTVGFGYVISTGTVFITRNGKKLMDILKDCYVDLYPAVGCFSTNAKFQANLGQLGYVWIEANVRKYGFISTSDYKKIKGDRGLAALPQYGSINKSEGDKLLDKGEELPPDYPEDELDFFGRSTKDLVRIGSSSKSNKNNEQTEKNEKSIDSKQDDEEFKEPKVPISNVKSSSLVTDEPEEIMDLRGRLYEQEITSRKTDDDSETTPLIKSTLDNDSNYQTTDGNETTSINSKKEPTPHSEAQVEAKAQQHKVGSASASSAAHAQEESTNPSGLDAGETSTESPEPTSNPTGNASGASAKPKSKKKKKNGKKSNKKKGKRK</sequence>
<keyword evidence="4 6" id="KW-0472">Membrane</keyword>
<name>A0A1E4RKB1_9ASCO</name>
<feature type="compositionally biased region" description="Polar residues" evidence="5">
    <location>
        <begin position="463"/>
        <end position="489"/>
    </location>
</feature>
<dbReference type="SUPFAM" id="SSF49899">
    <property type="entry name" value="Concanavalin A-like lectins/glucanases"/>
    <property type="match status" value="1"/>
</dbReference>
<evidence type="ECO:0000256" key="4">
    <source>
        <dbReference type="ARBA" id="ARBA00023136"/>
    </source>
</evidence>
<dbReference type="Pfam" id="PF00622">
    <property type="entry name" value="SPRY"/>
    <property type="match status" value="1"/>
</dbReference>
<evidence type="ECO:0000313" key="8">
    <source>
        <dbReference type="EMBL" id="ODV67722.1"/>
    </source>
</evidence>
<dbReference type="InterPro" id="IPR013320">
    <property type="entry name" value="ConA-like_dom_sf"/>
</dbReference>
<evidence type="ECO:0000256" key="2">
    <source>
        <dbReference type="ARBA" id="ARBA00022692"/>
    </source>
</evidence>
<dbReference type="CDD" id="cd12910">
    <property type="entry name" value="SPRY_SSH4_like"/>
    <property type="match status" value="1"/>
</dbReference>